<organism evidence="1 2">
    <name type="scientific">Hyaloscypha bicolor E</name>
    <dbReference type="NCBI Taxonomy" id="1095630"/>
    <lineage>
        <taxon>Eukaryota</taxon>
        <taxon>Fungi</taxon>
        <taxon>Dikarya</taxon>
        <taxon>Ascomycota</taxon>
        <taxon>Pezizomycotina</taxon>
        <taxon>Leotiomycetes</taxon>
        <taxon>Helotiales</taxon>
        <taxon>Hyaloscyphaceae</taxon>
        <taxon>Hyaloscypha</taxon>
        <taxon>Hyaloscypha bicolor</taxon>
    </lineage>
</organism>
<evidence type="ECO:0000313" key="1">
    <source>
        <dbReference type="EMBL" id="PMD51602.1"/>
    </source>
</evidence>
<gene>
    <name evidence="1" type="ORF">K444DRAFT_620688</name>
</gene>
<reference evidence="1 2" key="1">
    <citation type="submission" date="2016-04" db="EMBL/GenBank/DDBJ databases">
        <title>A degradative enzymes factory behind the ericoid mycorrhizal symbiosis.</title>
        <authorList>
            <consortium name="DOE Joint Genome Institute"/>
            <person name="Martino E."/>
            <person name="Morin E."/>
            <person name="Grelet G."/>
            <person name="Kuo A."/>
            <person name="Kohler A."/>
            <person name="Daghino S."/>
            <person name="Barry K."/>
            <person name="Choi C."/>
            <person name="Cichocki N."/>
            <person name="Clum A."/>
            <person name="Copeland A."/>
            <person name="Hainaut M."/>
            <person name="Haridas S."/>
            <person name="Labutti K."/>
            <person name="Lindquist E."/>
            <person name="Lipzen A."/>
            <person name="Khouja H.-R."/>
            <person name="Murat C."/>
            <person name="Ohm R."/>
            <person name="Olson A."/>
            <person name="Spatafora J."/>
            <person name="Veneault-Fourrey C."/>
            <person name="Henrissat B."/>
            <person name="Grigoriev I."/>
            <person name="Martin F."/>
            <person name="Perotto S."/>
        </authorList>
    </citation>
    <scope>NUCLEOTIDE SEQUENCE [LARGE SCALE GENOMIC DNA]</scope>
    <source>
        <strain evidence="1 2">E</strain>
    </source>
</reference>
<dbReference type="GeneID" id="36589840"/>
<sequence>MRNYSSLPKPARIAAIHDLLAQPEQNRELLEQWYDNFDFGWETGCSRSVFMAGEDFDYYNG</sequence>
<evidence type="ECO:0000313" key="2">
    <source>
        <dbReference type="Proteomes" id="UP000235371"/>
    </source>
</evidence>
<dbReference type="RefSeq" id="XP_024728506.1">
    <property type="nucleotide sequence ID" value="XM_024881763.1"/>
</dbReference>
<dbReference type="InParanoid" id="A0A2J6SLF2"/>
<protein>
    <submittedName>
        <fullName evidence="1">Uncharacterized protein</fullName>
    </submittedName>
</protein>
<name>A0A2J6SLF2_9HELO</name>
<accession>A0A2J6SLF2</accession>
<dbReference type="EMBL" id="KZ613912">
    <property type="protein sequence ID" value="PMD51602.1"/>
    <property type="molecule type" value="Genomic_DNA"/>
</dbReference>
<dbReference type="AlphaFoldDB" id="A0A2J6SLF2"/>
<keyword evidence="2" id="KW-1185">Reference proteome</keyword>
<dbReference type="Proteomes" id="UP000235371">
    <property type="component" value="Unassembled WGS sequence"/>
</dbReference>
<proteinExistence type="predicted"/>